<feature type="transmembrane region" description="Helical" evidence="1">
    <location>
        <begin position="15"/>
        <end position="33"/>
    </location>
</feature>
<protein>
    <submittedName>
        <fullName evidence="2">Uncharacterized protein</fullName>
    </submittedName>
</protein>
<dbReference type="AlphaFoldDB" id="A0A0E9Y2S0"/>
<keyword evidence="1" id="KW-0472">Membrane</keyword>
<organism evidence="2">
    <name type="scientific">Anguilla anguilla</name>
    <name type="common">European freshwater eel</name>
    <name type="synonym">Muraena anguilla</name>
    <dbReference type="NCBI Taxonomy" id="7936"/>
    <lineage>
        <taxon>Eukaryota</taxon>
        <taxon>Metazoa</taxon>
        <taxon>Chordata</taxon>
        <taxon>Craniata</taxon>
        <taxon>Vertebrata</taxon>
        <taxon>Euteleostomi</taxon>
        <taxon>Actinopterygii</taxon>
        <taxon>Neopterygii</taxon>
        <taxon>Teleostei</taxon>
        <taxon>Anguilliformes</taxon>
        <taxon>Anguillidae</taxon>
        <taxon>Anguilla</taxon>
    </lineage>
</organism>
<name>A0A0E9Y2S0_ANGAN</name>
<reference evidence="2" key="1">
    <citation type="submission" date="2014-11" db="EMBL/GenBank/DDBJ databases">
        <authorList>
            <person name="Amaro Gonzalez C."/>
        </authorList>
    </citation>
    <scope>NUCLEOTIDE SEQUENCE</scope>
</reference>
<sequence length="39" mass="4654">MSQCDVAPATNTKCVFIFFKLFVKFCCWIFPFFPHFNID</sequence>
<dbReference type="EMBL" id="GBXM01000069">
    <property type="protein sequence ID" value="JAI08509.1"/>
    <property type="molecule type" value="Transcribed_RNA"/>
</dbReference>
<evidence type="ECO:0000256" key="1">
    <source>
        <dbReference type="SAM" id="Phobius"/>
    </source>
</evidence>
<reference evidence="2" key="2">
    <citation type="journal article" date="2015" name="Fish Shellfish Immunol.">
        <title>Early steps in the European eel (Anguilla anguilla)-Vibrio vulnificus interaction in the gills: Role of the RtxA13 toxin.</title>
        <authorList>
            <person name="Callol A."/>
            <person name="Pajuelo D."/>
            <person name="Ebbesson L."/>
            <person name="Teles M."/>
            <person name="MacKenzie S."/>
            <person name="Amaro C."/>
        </authorList>
    </citation>
    <scope>NUCLEOTIDE SEQUENCE</scope>
</reference>
<evidence type="ECO:0000313" key="2">
    <source>
        <dbReference type="EMBL" id="JAI08509.1"/>
    </source>
</evidence>
<keyword evidence="1" id="KW-0812">Transmembrane</keyword>
<keyword evidence="1" id="KW-1133">Transmembrane helix</keyword>
<proteinExistence type="predicted"/>
<accession>A0A0E9Y2S0</accession>